<evidence type="ECO:0000313" key="2">
    <source>
        <dbReference type="Proteomes" id="UP000054636"/>
    </source>
</evidence>
<organism evidence="1 2">
    <name type="scientific">Phytophthora nicotianae</name>
    <name type="common">Potato buckeye rot agent</name>
    <name type="synonym">Phytophthora parasitica</name>
    <dbReference type="NCBI Taxonomy" id="4792"/>
    <lineage>
        <taxon>Eukaryota</taxon>
        <taxon>Sar</taxon>
        <taxon>Stramenopiles</taxon>
        <taxon>Oomycota</taxon>
        <taxon>Peronosporomycetes</taxon>
        <taxon>Peronosporales</taxon>
        <taxon>Peronosporaceae</taxon>
        <taxon>Phytophthora</taxon>
    </lineage>
</organism>
<reference evidence="1 2" key="1">
    <citation type="submission" date="2015-11" db="EMBL/GenBank/DDBJ databases">
        <title>Genomes and virulence difference between two physiological races of Phytophthora nicotianae.</title>
        <authorList>
            <person name="Liu H."/>
            <person name="Ma X."/>
            <person name="Yu H."/>
            <person name="Fang D."/>
            <person name="Li Y."/>
            <person name="Wang X."/>
            <person name="Wang W."/>
            <person name="Dong Y."/>
            <person name="Xiao B."/>
        </authorList>
    </citation>
    <scope>NUCLEOTIDE SEQUENCE [LARGE SCALE GENOMIC DNA]</scope>
    <source>
        <strain evidence="2">race 1</strain>
    </source>
</reference>
<keyword evidence="1" id="KW-0540">Nuclease</keyword>
<dbReference type="Gene3D" id="3.30.420.10">
    <property type="entry name" value="Ribonuclease H-like superfamily/Ribonuclease H"/>
    <property type="match status" value="1"/>
</dbReference>
<dbReference type="AlphaFoldDB" id="A0A0W8DDJ9"/>
<dbReference type="GO" id="GO:0003676">
    <property type="term" value="F:nucleic acid binding"/>
    <property type="evidence" value="ECO:0007669"/>
    <property type="project" value="InterPro"/>
</dbReference>
<comment type="caution">
    <text evidence="1">The sequence shown here is derived from an EMBL/GenBank/DDBJ whole genome shotgun (WGS) entry which is preliminary data.</text>
</comment>
<dbReference type="InterPro" id="IPR036397">
    <property type="entry name" value="RNaseH_sf"/>
</dbReference>
<dbReference type="EMBL" id="LNFP01000296">
    <property type="protein sequence ID" value="KUF94457.1"/>
    <property type="molecule type" value="Genomic_DNA"/>
</dbReference>
<protein>
    <submittedName>
        <fullName evidence="1">Mismatch repair endonuclease PMS2</fullName>
    </submittedName>
</protein>
<proteinExistence type="predicted"/>
<keyword evidence="1" id="KW-0378">Hydrolase</keyword>
<name>A0A0W8DDJ9_PHYNI</name>
<dbReference type="GO" id="GO:0004519">
    <property type="term" value="F:endonuclease activity"/>
    <property type="evidence" value="ECO:0007669"/>
    <property type="project" value="UniProtKB-KW"/>
</dbReference>
<accession>A0A0W8DDJ9</accession>
<keyword evidence="1" id="KW-0255">Endonuclease</keyword>
<dbReference type="Proteomes" id="UP000054636">
    <property type="component" value="Unassembled WGS sequence"/>
</dbReference>
<sequence length="140" mass="16056">MVWAAFNAKGTTKIAFLTGRQKSDDYIYTVSKLLLPFDYLHYGTDSSISRMTPPSIPPKAFMDFLQEQDVYVLELTPRSSDLDPIENLWSILTRRVYSNGRQVNNVAELRAAIEDAWKISIPNIIRSLIDSMPRRCQEVI</sequence>
<gene>
    <name evidence="1" type="ORF">AM588_10005523</name>
</gene>
<evidence type="ECO:0000313" key="1">
    <source>
        <dbReference type="EMBL" id="KUF94457.1"/>
    </source>
</evidence>